<dbReference type="AlphaFoldDB" id="A0A4Y2ILE5"/>
<sequence>EERQSRLGPGGLDPVEVMESLPEILDDFKIRTEVSCIIPLLLRKIGG</sequence>
<reference evidence="1 2" key="1">
    <citation type="journal article" date="2019" name="Sci. Rep.">
        <title>Orb-weaving spider Araneus ventricosus genome elucidates the spidroin gene catalogue.</title>
        <authorList>
            <person name="Kono N."/>
            <person name="Nakamura H."/>
            <person name="Ohtoshi R."/>
            <person name="Moran D.A.P."/>
            <person name="Shinohara A."/>
            <person name="Yoshida Y."/>
            <person name="Fujiwara M."/>
            <person name="Mori M."/>
            <person name="Tomita M."/>
            <person name="Arakawa K."/>
        </authorList>
    </citation>
    <scope>NUCLEOTIDE SEQUENCE [LARGE SCALE GENOMIC DNA]</scope>
</reference>
<feature type="non-terminal residue" evidence="1">
    <location>
        <position position="1"/>
    </location>
</feature>
<comment type="caution">
    <text evidence="1">The sequence shown here is derived from an EMBL/GenBank/DDBJ whole genome shotgun (WGS) entry which is preliminary data.</text>
</comment>
<proteinExistence type="predicted"/>
<evidence type="ECO:0000313" key="2">
    <source>
        <dbReference type="Proteomes" id="UP000499080"/>
    </source>
</evidence>
<evidence type="ECO:0000313" key="1">
    <source>
        <dbReference type="EMBL" id="GBM78527.1"/>
    </source>
</evidence>
<gene>
    <name evidence="1" type="ORF">AVEN_221447_1</name>
</gene>
<dbReference type="Proteomes" id="UP000499080">
    <property type="component" value="Unassembled WGS sequence"/>
</dbReference>
<accession>A0A4Y2ILE5</accession>
<protein>
    <submittedName>
        <fullName evidence="1">Uncharacterized protein</fullName>
    </submittedName>
</protein>
<dbReference type="Gene3D" id="6.10.140.250">
    <property type="match status" value="1"/>
</dbReference>
<keyword evidence="2" id="KW-1185">Reference proteome</keyword>
<dbReference type="OrthoDB" id="440202at2759"/>
<dbReference type="EMBL" id="BGPR01107116">
    <property type="protein sequence ID" value="GBM78527.1"/>
    <property type="molecule type" value="Genomic_DNA"/>
</dbReference>
<name>A0A4Y2ILE5_ARAVE</name>
<organism evidence="1 2">
    <name type="scientific">Araneus ventricosus</name>
    <name type="common">Orbweaver spider</name>
    <name type="synonym">Epeira ventricosa</name>
    <dbReference type="NCBI Taxonomy" id="182803"/>
    <lineage>
        <taxon>Eukaryota</taxon>
        <taxon>Metazoa</taxon>
        <taxon>Ecdysozoa</taxon>
        <taxon>Arthropoda</taxon>
        <taxon>Chelicerata</taxon>
        <taxon>Arachnida</taxon>
        <taxon>Araneae</taxon>
        <taxon>Araneomorphae</taxon>
        <taxon>Entelegynae</taxon>
        <taxon>Araneoidea</taxon>
        <taxon>Araneidae</taxon>
        <taxon>Araneus</taxon>
    </lineage>
</organism>